<keyword evidence="3" id="KW-1185">Reference proteome</keyword>
<feature type="chain" id="PRO_5032281228" evidence="1">
    <location>
        <begin position="31"/>
        <end position="83"/>
    </location>
</feature>
<organism evidence="2 3">
    <name type="scientific">Digitaria exilis</name>
    <dbReference type="NCBI Taxonomy" id="1010633"/>
    <lineage>
        <taxon>Eukaryota</taxon>
        <taxon>Viridiplantae</taxon>
        <taxon>Streptophyta</taxon>
        <taxon>Embryophyta</taxon>
        <taxon>Tracheophyta</taxon>
        <taxon>Spermatophyta</taxon>
        <taxon>Magnoliopsida</taxon>
        <taxon>Liliopsida</taxon>
        <taxon>Poales</taxon>
        <taxon>Poaceae</taxon>
        <taxon>PACMAD clade</taxon>
        <taxon>Panicoideae</taxon>
        <taxon>Panicodae</taxon>
        <taxon>Paniceae</taxon>
        <taxon>Anthephorinae</taxon>
        <taxon>Digitaria</taxon>
    </lineage>
</organism>
<dbReference type="OrthoDB" id="652307at2759"/>
<dbReference type="AlphaFoldDB" id="A0A835AHX3"/>
<keyword evidence="1" id="KW-0732">Signal</keyword>
<evidence type="ECO:0000313" key="3">
    <source>
        <dbReference type="Proteomes" id="UP000636709"/>
    </source>
</evidence>
<name>A0A835AHX3_9POAL</name>
<accession>A0A835AHX3</accession>
<dbReference type="PANTHER" id="PTHR33128:SF78">
    <property type="entry name" value="OS04G0387900 PROTEIN"/>
    <property type="match status" value="1"/>
</dbReference>
<reference evidence="2" key="1">
    <citation type="submission" date="2020-07" db="EMBL/GenBank/DDBJ databases">
        <title>Genome sequence and genetic diversity analysis of an under-domesticated orphan crop, white fonio (Digitaria exilis).</title>
        <authorList>
            <person name="Bennetzen J.L."/>
            <person name="Chen S."/>
            <person name="Ma X."/>
            <person name="Wang X."/>
            <person name="Yssel A.E.J."/>
            <person name="Chaluvadi S.R."/>
            <person name="Johnson M."/>
            <person name="Gangashetty P."/>
            <person name="Hamidou F."/>
            <person name="Sanogo M.D."/>
            <person name="Zwaenepoel A."/>
            <person name="Wallace J."/>
            <person name="Van De Peer Y."/>
            <person name="Van Deynze A."/>
        </authorList>
    </citation>
    <scope>NUCLEOTIDE SEQUENCE</scope>
    <source>
        <tissue evidence="2">Leaves</tissue>
    </source>
</reference>
<dbReference type="PANTHER" id="PTHR33128">
    <property type="entry name" value="OS05G0103400 PROTEIN"/>
    <property type="match status" value="1"/>
</dbReference>
<dbReference type="EMBL" id="JACEFO010002301">
    <property type="protein sequence ID" value="KAF8667180.1"/>
    <property type="molecule type" value="Genomic_DNA"/>
</dbReference>
<dbReference type="Pfam" id="PF11820">
    <property type="entry name" value="DUF3339"/>
    <property type="match status" value="1"/>
</dbReference>
<gene>
    <name evidence="2" type="ORF">HU200_053124</name>
</gene>
<proteinExistence type="predicted"/>
<evidence type="ECO:0000256" key="1">
    <source>
        <dbReference type="SAM" id="SignalP"/>
    </source>
</evidence>
<sequence length="83" mass="8820">MLDWAPVVVGVALFVLLSPGLLIELPGTHGGVDFGSLRVTGQGRHHPHPRLLTLFAIITMACNHPHLRIVVSLTPAQSAAAAW</sequence>
<feature type="signal peptide" evidence="1">
    <location>
        <begin position="1"/>
        <end position="30"/>
    </location>
</feature>
<protein>
    <submittedName>
        <fullName evidence="2">Uncharacterized protein</fullName>
    </submittedName>
</protein>
<dbReference type="InterPro" id="IPR021775">
    <property type="entry name" value="DUF3339"/>
</dbReference>
<comment type="caution">
    <text evidence="2">The sequence shown here is derived from an EMBL/GenBank/DDBJ whole genome shotgun (WGS) entry which is preliminary data.</text>
</comment>
<dbReference type="Proteomes" id="UP000636709">
    <property type="component" value="Unassembled WGS sequence"/>
</dbReference>
<evidence type="ECO:0000313" key="2">
    <source>
        <dbReference type="EMBL" id="KAF8667180.1"/>
    </source>
</evidence>